<evidence type="ECO:0000313" key="5">
    <source>
        <dbReference type="Proteomes" id="UP000257127"/>
    </source>
</evidence>
<dbReference type="AlphaFoldDB" id="A0A3E1EUX1"/>
<dbReference type="InterPro" id="IPR052278">
    <property type="entry name" value="Chordin-like_regulators"/>
</dbReference>
<evidence type="ECO:0000313" key="4">
    <source>
        <dbReference type="EMBL" id="RFC53361.1"/>
    </source>
</evidence>
<dbReference type="Pfam" id="PF18962">
    <property type="entry name" value="Por_Secre_tail"/>
    <property type="match status" value="1"/>
</dbReference>
<gene>
    <name evidence="4" type="ORF">DXU93_13085</name>
</gene>
<feature type="domain" description="CHRD" evidence="3">
    <location>
        <begin position="271"/>
        <end position="394"/>
    </location>
</feature>
<sequence length="612" mass="64488">MKNFYKIAITALFAVTTSAFSFAAHLGDQLTFSARMNGIQEVPTVTTTGQGVATMVLNGTRDTLCVTIYTAGLTEPITGLHLHDGEAGTNGGVVVNLSNNIINGNVKTIVTGADLTTGLISDMIEGNIYVNAHTASFPDGEIRGQVKLETDLPYRATLDGLQEVPLVLTNATGLGVFNLSLDKQNLMYWVTVEGLSGPITGAHLHMGSAGTNGGVVVDLSPNIMGNSIVGMADVSAVAGFSSDLEAGDIYVNIHTANNPDGEIRGQLGYDDQVAFDGVLSGMQEVPAVTTNATGVSHFSLSSDFSEIEYEVQVEGLSGPISGAHLHNAEAGANGPVVVDLSGDINGNVISGTISGAAVTESLIIEMLEGNIYLNVHTAANMDGEIRAQINRVAREGYSVNLSGEQEVPSISVPANGGGIVTISRNRDNAHVMLVVKDLSGPITAAHIHNAVAGMNGGVEFNLSSWFAGMEDYDGAYGYLTASAATPMNAAAETKFRNEEMYVNVHTADNPDGEVRGQIIRGSECMQETLGLEDENELNENQFTAYPNPTNGIITLSFDDLNSNTEVQLLDMYGKVVNTTEVNSKNTTFDLTNLPKGVYMVKAGNQTARIIKK</sequence>
<dbReference type="RefSeq" id="WP_116881753.1">
    <property type="nucleotide sequence ID" value="NZ_QURB01000009.1"/>
</dbReference>
<feature type="chain" id="PRO_5017818557" evidence="2">
    <location>
        <begin position="24"/>
        <end position="612"/>
    </location>
</feature>
<dbReference type="NCBIfam" id="TIGR04183">
    <property type="entry name" value="Por_Secre_tail"/>
    <property type="match status" value="1"/>
</dbReference>
<protein>
    <submittedName>
        <fullName evidence="4">CHRD domain-containing protein</fullName>
    </submittedName>
</protein>
<dbReference type="SMART" id="SM00754">
    <property type="entry name" value="CHRD"/>
    <property type="match status" value="4"/>
</dbReference>
<dbReference type="GO" id="GO:0036122">
    <property type="term" value="F:BMP binding"/>
    <property type="evidence" value="ECO:0007669"/>
    <property type="project" value="TreeGrafter"/>
</dbReference>
<accession>A0A3E1EUX1</accession>
<dbReference type="PANTHER" id="PTHR46526">
    <property type="entry name" value="CHORDIN"/>
    <property type="match status" value="1"/>
</dbReference>
<dbReference type="InterPro" id="IPR026444">
    <property type="entry name" value="Secre_tail"/>
</dbReference>
<dbReference type="EMBL" id="QURB01000009">
    <property type="protein sequence ID" value="RFC53361.1"/>
    <property type="molecule type" value="Genomic_DNA"/>
</dbReference>
<dbReference type="PANTHER" id="PTHR46526:SF1">
    <property type="entry name" value="CHORDIN"/>
    <property type="match status" value="1"/>
</dbReference>
<comment type="caution">
    <text evidence="4">The sequence shown here is derived from an EMBL/GenBank/DDBJ whole genome shotgun (WGS) entry which is preliminary data.</text>
</comment>
<reference evidence="4 5" key="1">
    <citation type="submission" date="2018-08" db="EMBL/GenBank/DDBJ databases">
        <title>The draft genome squence of Brumimicrobium sp. N62.</title>
        <authorList>
            <person name="Du Z.-J."/>
            <person name="Luo H.-R."/>
        </authorList>
    </citation>
    <scope>NUCLEOTIDE SEQUENCE [LARGE SCALE GENOMIC DNA]</scope>
    <source>
        <strain evidence="4 5">N62</strain>
    </source>
</reference>
<name>A0A3E1EUX1_9FLAO</name>
<evidence type="ECO:0000259" key="3">
    <source>
        <dbReference type="PROSITE" id="PS50933"/>
    </source>
</evidence>
<dbReference type="OrthoDB" id="571052at2"/>
<keyword evidence="1 2" id="KW-0732">Signal</keyword>
<dbReference type="Proteomes" id="UP000257127">
    <property type="component" value="Unassembled WGS sequence"/>
</dbReference>
<dbReference type="GO" id="GO:0005615">
    <property type="term" value="C:extracellular space"/>
    <property type="evidence" value="ECO:0007669"/>
    <property type="project" value="TreeGrafter"/>
</dbReference>
<evidence type="ECO:0000256" key="1">
    <source>
        <dbReference type="ARBA" id="ARBA00022729"/>
    </source>
</evidence>
<feature type="signal peptide" evidence="2">
    <location>
        <begin position="1"/>
        <end position="23"/>
    </location>
</feature>
<proteinExistence type="predicted"/>
<evidence type="ECO:0000256" key="2">
    <source>
        <dbReference type="SAM" id="SignalP"/>
    </source>
</evidence>
<keyword evidence="5" id="KW-1185">Reference proteome</keyword>
<dbReference type="InterPro" id="IPR010895">
    <property type="entry name" value="CHRD"/>
</dbReference>
<dbReference type="PROSITE" id="PS50933">
    <property type="entry name" value="CHRD"/>
    <property type="match status" value="2"/>
</dbReference>
<organism evidence="4 5">
    <name type="scientific">Brumimicrobium aurantiacum</name>
    <dbReference type="NCBI Taxonomy" id="1737063"/>
    <lineage>
        <taxon>Bacteria</taxon>
        <taxon>Pseudomonadati</taxon>
        <taxon>Bacteroidota</taxon>
        <taxon>Flavobacteriia</taxon>
        <taxon>Flavobacteriales</taxon>
        <taxon>Crocinitomicaceae</taxon>
        <taxon>Brumimicrobium</taxon>
    </lineage>
</organism>
<feature type="domain" description="CHRD" evidence="3">
    <location>
        <begin position="28"/>
        <end position="151"/>
    </location>
</feature>
<dbReference type="Pfam" id="PF07452">
    <property type="entry name" value="CHRD"/>
    <property type="match status" value="4"/>
</dbReference>